<sequence length="419" mass="44816">MDWSANPTFAAMLAAMTQLVAAPAQNTVSVAPVQPPLVPALGAQHGWPTVPPPQHLHGHCLHGQLAHYWPPPAQAPPPTTHLQLAHVLPQSSIPSSAMHPWAHVPAAPAHQHQQCLEDQLFDALLALAQATTHVQLLQQRLNQQREGVSAPAQIAQGMTFPRSVRTVLPPVVGNGMHRGVGDETLQQCDPPPSSFHHMPGETLPRQDCNHDRVAVGFREYSDVQRGRMRALVNLLQGVGERHHEPSTAGGSEVGSNDSCCSTWRTPSQAPVAGKKRKGPSSPSSSCSSAALAHNGRERLPVVQFPQCNGDDVALAWTLGSGSAYESSPTRSRCLAKRPKVRHYPGLMEPCRRTHRCSRCRKTGHNKTTCKELPWYVAANSPPRLTAATRPVMGGGGIGVAQAVGGARVACIPRLAGQAI</sequence>
<protein>
    <recommendedName>
        <fullName evidence="5">CCHC-type domain-containing protein</fullName>
    </recommendedName>
</protein>
<accession>A0A388M8Y3</accession>
<evidence type="ECO:0008006" key="5">
    <source>
        <dbReference type="Google" id="ProtNLM"/>
    </source>
</evidence>
<dbReference type="Proteomes" id="UP000265515">
    <property type="component" value="Unassembled WGS sequence"/>
</dbReference>
<evidence type="ECO:0000256" key="2">
    <source>
        <dbReference type="SAM" id="SignalP"/>
    </source>
</evidence>
<feature type="chain" id="PRO_5017365791" description="CCHC-type domain-containing protein" evidence="2">
    <location>
        <begin position="23"/>
        <end position="419"/>
    </location>
</feature>
<gene>
    <name evidence="3" type="ORF">CBR_g51781</name>
</gene>
<feature type="compositionally biased region" description="Low complexity" evidence="1">
    <location>
        <begin position="279"/>
        <end position="288"/>
    </location>
</feature>
<organism evidence="3 4">
    <name type="scientific">Chara braunii</name>
    <name type="common">Braun's stonewort</name>
    <dbReference type="NCBI Taxonomy" id="69332"/>
    <lineage>
        <taxon>Eukaryota</taxon>
        <taxon>Viridiplantae</taxon>
        <taxon>Streptophyta</taxon>
        <taxon>Charophyceae</taxon>
        <taxon>Charales</taxon>
        <taxon>Characeae</taxon>
        <taxon>Chara</taxon>
    </lineage>
</organism>
<keyword evidence="2" id="KW-0732">Signal</keyword>
<evidence type="ECO:0000256" key="1">
    <source>
        <dbReference type="SAM" id="MobiDB-lite"/>
    </source>
</evidence>
<dbReference type="Gramene" id="GBG91047">
    <property type="protein sequence ID" value="GBG91047"/>
    <property type="gene ID" value="CBR_g51781"/>
</dbReference>
<feature type="region of interest" description="Disordered" evidence="1">
    <location>
        <begin position="241"/>
        <end position="291"/>
    </location>
</feature>
<proteinExistence type="predicted"/>
<reference evidence="3 4" key="1">
    <citation type="journal article" date="2018" name="Cell">
        <title>The Chara Genome: Secondary Complexity and Implications for Plant Terrestrialization.</title>
        <authorList>
            <person name="Nishiyama T."/>
            <person name="Sakayama H."/>
            <person name="Vries J.D."/>
            <person name="Buschmann H."/>
            <person name="Saint-Marcoux D."/>
            <person name="Ullrich K.K."/>
            <person name="Haas F.B."/>
            <person name="Vanderstraeten L."/>
            <person name="Becker D."/>
            <person name="Lang D."/>
            <person name="Vosolsobe S."/>
            <person name="Rombauts S."/>
            <person name="Wilhelmsson P.K.I."/>
            <person name="Janitza P."/>
            <person name="Kern R."/>
            <person name="Heyl A."/>
            <person name="Rumpler F."/>
            <person name="Villalobos L.I.A.C."/>
            <person name="Clay J.M."/>
            <person name="Skokan R."/>
            <person name="Toyoda A."/>
            <person name="Suzuki Y."/>
            <person name="Kagoshima H."/>
            <person name="Schijlen E."/>
            <person name="Tajeshwar N."/>
            <person name="Catarino B."/>
            <person name="Hetherington A.J."/>
            <person name="Saltykova A."/>
            <person name="Bonnot C."/>
            <person name="Breuninger H."/>
            <person name="Symeonidi A."/>
            <person name="Radhakrishnan G.V."/>
            <person name="Van Nieuwerburgh F."/>
            <person name="Deforce D."/>
            <person name="Chang C."/>
            <person name="Karol K.G."/>
            <person name="Hedrich R."/>
            <person name="Ulvskov P."/>
            <person name="Glockner G."/>
            <person name="Delwiche C.F."/>
            <person name="Petrasek J."/>
            <person name="Van de Peer Y."/>
            <person name="Friml J."/>
            <person name="Beilby M."/>
            <person name="Dolan L."/>
            <person name="Kohara Y."/>
            <person name="Sugano S."/>
            <person name="Fujiyama A."/>
            <person name="Delaux P.-M."/>
            <person name="Quint M."/>
            <person name="TheiBen G."/>
            <person name="Hagemann M."/>
            <person name="Harholt J."/>
            <person name="Dunand C."/>
            <person name="Zachgo S."/>
            <person name="Langdale J."/>
            <person name="Maumus F."/>
            <person name="Straeten D.V.D."/>
            <person name="Gould S.B."/>
            <person name="Rensing S.A."/>
        </authorList>
    </citation>
    <scope>NUCLEOTIDE SEQUENCE [LARGE SCALE GENOMIC DNA]</scope>
    <source>
        <strain evidence="3 4">S276</strain>
    </source>
</reference>
<name>A0A388M8Y3_CHABU</name>
<evidence type="ECO:0000313" key="4">
    <source>
        <dbReference type="Proteomes" id="UP000265515"/>
    </source>
</evidence>
<dbReference type="AlphaFoldDB" id="A0A388M8Y3"/>
<keyword evidence="4" id="KW-1185">Reference proteome</keyword>
<evidence type="ECO:0000313" key="3">
    <source>
        <dbReference type="EMBL" id="GBG91047.1"/>
    </source>
</evidence>
<comment type="caution">
    <text evidence="3">The sequence shown here is derived from an EMBL/GenBank/DDBJ whole genome shotgun (WGS) entry which is preliminary data.</text>
</comment>
<feature type="signal peptide" evidence="2">
    <location>
        <begin position="1"/>
        <end position="22"/>
    </location>
</feature>
<dbReference type="EMBL" id="BFEA01000866">
    <property type="protein sequence ID" value="GBG91047.1"/>
    <property type="molecule type" value="Genomic_DNA"/>
</dbReference>
<feature type="compositionally biased region" description="Polar residues" evidence="1">
    <location>
        <begin position="253"/>
        <end position="268"/>
    </location>
</feature>